<keyword evidence="1" id="KW-0175">Coiled coil</keyword>
<accession>B8BWV1</accession>
<feature type="region of interest" description="Disordered" evidence="2">
    <location>
        <begin position="294"/>
        <end position="357"/>
    </location>
</feature>
<name>B8BWV1_THAPS</name>
<feature type="coiled-coil region" evidence="1">
    <location>
        <begin position="647"/>
        <end position="684"/>
    </location>
</feature>
<dbReference type="OMA" id="WQISARE"/>
<feature type="region of interest" description="Disordered" evidence="2">
    <location>
        <begin position="268"/>
        <end position="287"/>
    </location>
</feature>
<dbReference type="InParanoid" id="B8BWV1"/>
<dbReference type="GeneID" id="7452804"/>
<reference evidence="4 5" key="1">
    <citation type="journal article" date="2004" name="Science">
        <title>The genome of the diatom Thalassiosira pseudonana: ecology, evolution, and metabolism.</title>
        <authorList>
            <person name="Armbrust E.V."/>
            <person name="Berges J.A."/>
            <person name="Bowler C."/>
            <person name="Green B.R."/>
            <person name="Martinez D."/>
            <person name="Putnam N.H."/>
            <person name="Zhou S."/>
            <person name="Allen A.E."/>
            <person name="Apt K.E."/>
            <person name="Bechner M."/>
            <person name="Brzezinski M.A."/>
            <person name="Chaal B.K."/>
            <person name="Chiovitti A."/>
            <person name="Davis A.K."/>
            <person name="Demarest M.S."/>
            <person name="Detter J.C."/>
            <person name="Glavina T."/>
            <person name="Goodstein D."/>
            <person name="Hadi M.Z."/>
            <person name="Hellsten U."/>
            <person name="Hildebrand M."/>
            <person name="Jenkins B.D."/>
            <person name="Jurka J."/>
            <person name="Kapitonov V.V."/>
            <person name="Kroger N."/>
            <person name="Lau W.W."/>
            <person name="Lane T.W."/>
            <person name="Larimer F.W."/>
            <person name="Lippmeier J.C."/>
            <person name="Lucas S."/>
            <person name="Medina M."/>
            <person name="Montsant A."/>
            <person name="Obornik M."/>
            <person name="Parker M.S."/>
            <person name="Palenik B."/>
            <person name="Pazour G.J."/>
            <person name="Richardson P.M."/>
            <person name="Rynearson T.A."/>
            <person name="Saito M.A."/>
            <person name="Schwartz D.C."/>
            <person name="Thamatrakoln K."/>
            <person name="Valentin K."/>
            <person name="Vardi A."/>
            <person name="Wilkerson F.P."/>
            <person name="Rokhsar D.S."/>
        </authorList>
    </citation>
    <scope>NUCLEOTIDE SEQUENCE [LARGE SCALE GENOMIC DNA]</scope>
    <source>
        <strain evidence="4 5">CCMP1335</strain>
    </source>
</reference>
<sequence>MRSIGKPVLPSLNCEELQTEPSAPADQSHVVSSSSSSSSEQEHCYTLHRASNLAPTFFTTMITAVAVLQLPIAHCLLTPIQRLPMHTSCNGRSSTTPFACPTYPSRRILSSSSSSPTSLHLFFDKFLHPYGVSPTNQTDNNSSNNKNDDEANQTDVELLQALLPRLLSKEETDEEKARLREAFHRERLKEQLRILKQGNGIMEQVNAANAAASSGEEGNYLADDEDQVLRMSELFQRNRLAEQLRLSRLQKKQFINTLDSIEMARGEYESEMEREEEGGSGATGGNVLVMTEESDGEVKEGNNVDDSVQSDDGGSLSSFDSTANNIVRSGGGDNGGGSDAVLSASSNATHESTSLSDLQNKLDKLHQMVKSSTAASAQPITTSTALALHSSSTSIALPNSNMTSSTTSKQRSIQHFLSTTHLPLPPREDAPVLSLLLAPFAYLLTAMVLLGTSIFYAIVALLDVLWNDDVDVGDNYSTKTCLNQAGYVWRSCWCHLFVRTSGGEKQHERQRDGGWPQRSLEAIQTSFVALFYTVQCILLRAWQHSNYATESLDTGTESLRYLVFAVRSIIVVWKRFVNWLSLKRANNNAEIAAINNQTSRVEGKRKLHPWTRKFHLLRVVSSIRKATAERLNQQRSLQTKQQRLRSEREYQEKMRSLNQDRVMLEREQRELFDAQRQLEVDRRNLLCEGVGVLAWYSAAKEAEANALLNSGAVKEEHEHRKRNHWSIRKLLRGDQNEEDGETVVG</sequence>
<feature type="transmembrane region" description="Helical" evidence="3">
    <location>
        <begin position="432"/>
        <end position="459"/>
    </location>
</feature>
<dbReference type="PaxDb" id="35128-Thaps21603"/>
<evidence type="ECO:0000256" key="1">
    <source>
        <dbReference type="SAM" id="Coils"/>
    </source>
</evidence>
<feature type="compositionally biased region" description="Acidic residues" evidence="2">
    <location>
        <begin position="269"/>
        <end position="278"/>
    </location>
</feature>
<feature type="compositionally biased region" description="Polar residues" evidence="2">
    <location>
        <begin position="343"/>
        <end position="357"/>
    </location>
</feature>
<dbReference type="eggNOG" id="ENOG502T7AE">
    <property type="taxonomic scope" value="Eukaryota"/>
</dbReference>
<reference evidence="4 5" key="2">
    <citation type="journal article" date="2008" name="Nature">
        <title>The Phaeodactylum genome reveals the evolutionary history of diatom genomes.</title>
        <authorList>
            <person name="Bowler C."/>
            <person name="Allen A.E."/>
            <person name="Badger J.H."/>
            <person name="Grimwood J."/>
            <person name="Jabbari K."/>
            <person name="Kuo A."/>
            <person name="Maheswari U."/>
            <person name="Martens C."/>
            <person name="Maumus F."/>
            <person name="Otillar R.P."/>
            <person name="Rayko E."/>
            <person name="Salamov A."/>
            <person name="Vandepoele K."/>
            <person name="Beszteri B."/>
            <person name="Gruber A."/>
            <person name="Heijde M."/>
            <person name="Katinka M."/>
            <person name="Mock T."/>
            <person name="Valentin K."/>
            <person name="Verret F."/>
            <person name="Berges J.A."/>
            <person name="Brownlee C."/>
            <person name="Cadoret J.P."/>
            <person name="Chiovitti A."/>
            <person name="Choi C.J."/>
            <person name="Coesel S."/>
            <person name="De Martino A."/>
            <person name="Detter J.C."/>
            <person name="Durkin C."/>
            <person name="Falciatore A."/>
            <person name="Fournet J."/>
            <person name="Haruta M."/>
            <person name="Huysman M.J."/>
            <person name="Jenkins B.D."/>
            <person name="Jiroutova K."/>
            <person name="Jorgensen R.E."/>
            <person name="Joubert Y."/>
            <person name="Kaplan A."/>
            <person name="Kroger N."/>
            <person name="Kroth P.G."/>
            <person name="La Roche J."/>
            <person name="Lindquist E."/>
            <person name="Lommer M."/>
            <person name="Martin-Jezequel V."/>
            <person name="Lopez P.J."/>
            <person name="Lucas S."/>
            <person name="Mangogna M."/>
            <person name="McGinnis K."/>
            <person name="Medlin L.K."/>
            <person name="Montsant A."/>
            <person name="Oudot-Le Secq M.P."/>
            <person name="Napoli C."/>
            <person name="Obornik M."/>
            <person name="Parker M.S."/>
            <person name="Petit J.L."/>
            <person name="Porcel B.M."/>
            <person name="Poulsen N."/>
            <person name="Robison M."/>
            <person name="Rychlewski L."/>
            <person name="Rynearson T.A."/>
            <person name="Schmutz J."/>
            <person name="Shapiro H."/>
            <person name="Siaut M."/>
            <person name="Stanley M."/>
            <person name="Sussman M.R."/>
            <person name="Taylor A.R."/>
            <person name="Vardi A."/>
            <person name="von Dassow P."/>
            <person name="Vyverman W."/>
            <person name="Willis A."/>
            <person name="Wyrwicz L.S."/>
            <person name="Rokhsar D.S."/>
            <person name="Weissenbach J."/>
            <person name="Armbrust E.V."/>
            <person name="Green B.R."/>
            <person name="Van de Peer Y."/>
            <person name="Grigoriev I.V."/>
        </authorList>
    </citation>
    <scope>NUCLEOTIDE SEQUENCE [LARGE SCALE GENOMIC DNA]</scope>
    <source>
        <strain evidence="4 5">CCMP1335</strain>
    </source>
</reference>
<dbReference type="HOGENOM" id="CLU_373220_0_0_1"/>
<keyword evidence="3" id="KW-0472">Membrane</keyword>
<organism evidence="4 5">
    <name type="scientific">Thalassiosira pseudonana</name>
    <name type="common">Marine diatom</name>
    <name type="synonym">Cyclotella nana</name>
    <dbReference type="NCBI Taxonomy" id="35128"/>
    <lineage>
        <taxon>Eukaryota</taxon>
        <taxon>Sar</taxon>
        <taxon>Stramenopiles</taxon>
        <taxon>Ochrophyta</taxon>
        <taxon>Bacillariophyta</taxon>
        <taxon>Coscinodiscophyceae</taxon>
        <taxon>Thalassiosirophycidae</taxon>
        <taxon>Thalassiosirales</taxon>
        <taxon>Thalassiosiraceae</taxon>
        <taxon>Thalassiosira</taxon>
    </lineage>
</organism>
<keyword evidence="3" id="KW-0812">Transmembrane</keyword>
<keyword evidence="3" id="KW-1133">Transmembrane helix</keyword>
<feature type="compositionally biased region" description="Low complexity" evidence="2">
    <location>
        <begin position="304"/>
        <end position="321"/>
    </location>
</feature>
<keyword evidence="5" id="KW-1185">Reference proteome</keyword>
<gene>
    <name evidence="4" type="ORF">THAPSDRAFT_21603</name>
</gene>
<dbReference type="EMBL" id="CM000640">
    <property type="protein sequence ID" value="EED93595.1"/>
    <property type="molecule type" value="Genomic_DNA"/>
</dbReference>
<dbReference type="AlphaFoldDB" id="B8BWV1"/>
<evidence type="ECO:0000256" key="3">
    <source>
        <dbReference type="SAM" id="Phobius"/>
    </source>
</evidence>
<feature type="compositionally biased region" description="Gly residues" evidence="2">
    <location>
        <begin position="329"/>
        <end position="338"/>
    </location>
</feature>
<dbReference type="KEGG" id="tps:THAPSDRAFT_21603"/>
<dbReference type="RefSeq" id="XP_002288159.1">
    <property type="nucleotide sequence ID" value="XM_002288123.1"/>
</dbReference>
<evidence type="ECO:0000256" key="2">
    <source>
        <dbReference type="SAM" id="MobiDB-lite"/>
    </source>
</evidence>
<protein>
    <submittedName>
        <fullName evidence="4">Uncharacterized protein</fullName>
    </submittedName>
</protein>
<proteinExistence type="predicted"/>
<evidence type="ECO:0000313" key="5">
    <source>
        <dbReference type="Proteomes" id="UP000001449"/>
    </source>
</evidence>
<evidence type="ECO:0000313" key="4">
    <source>
        <dbReference type="EMBL" id="EED93595.1"/>
    </source>
</evidence>
<dbReference type="Proteomes" id="UP000001449">
    <property type="component" value="Chromosome 3"/>
</dbReference>